<protein>
    <submittedName>
        <fullName evidence="1">Uncharacterized protein</fullName>
    </submittedName>
</protein>
<organism evidence="1 2">
    <name type="scientific">Rangifer tarandus platyrhynchus</name>
    <name type="common">Svalbard reindeer</name>
    <dbReference type="NCBI Taxonomy" id="3082113"/>
    <lineage>
        <taxon>Eukaryota</taxon>
        <taxon>Metazoa</taxon>
        <taxon>Chordata</taxon>
        <taxon>Craniata</taxon>
        <taxon>Vertebrata</taxon>
        <taxon>Euteleostomi</taxon>
        <taxon>Mammalia</taxon>
        <taxon>Eutheria</taxon>
        <taxon>Laurasiatheria</taxon>
        <taxon>Artiodactyla</taxon>
        <taxon>Ruminantia</taxon>
        <taxon>Pecora</taxon>
        <taxon>Cervidae</taxon>
        <taxon>Odocoileinae</taxon>
        <taxon>Rangifer</taxon>
    </lineage>
</organism>
<gene>
    <name evidence="1" type="ORF">MRATA1EN1_LOCUS6726</name>
</gene>
<evidence type="ECO:0000313" key="1">
    <source>
        <dbReference type="EMBL" id="CAI9157764.1"/>
    </source>
</evidence>
<accession>A0ABN8Y8S8</accession>
<keyword evidence="2" id="KW-1185">Reference proteome</keyword>
<evidence type="ECO:0000313" key="2">
    <source>
        <dbReference type="Proteomes" id="UP001176941"/>
    </source>
</evidence>
<proteinExistence type="predicted"/>
<dbReference type="EMBL" id="OX459952">
    <property type="protein sequence ID" value="CAI9157764.1"/>
    <property type="molecule type" value="Genomic_DNA"/>
</dbReference>
<sequence length="131" mass="14238">MMGKGNSPHLWDPAQVPLKRWKQRCNPGLGRPMHRLMSTRLCDAVSPQKAPGPSTIIPRPLTGLLQGCPKVSPVHPVPTFSPTDPAHETPLFDTVGKAGLCACGLQWPCVALHRDCSVARDRNIVTWNFGG</sequence>
<reference evidence="1" key="1">
    <citation type="submission" date="2023-04" db="EMBL/GenBank/DDBJ databases">
        <authorList>
            <consortium name="ELIXIR-Norway"/>
        </authorList>
    </citation>
    <scope>NUCLEOTIDE SEQUENCE [LARGE SCALE GENOMIC DNA]</scope>
</reference>
<dbReference type="Proteomes" id="UP001176941">
    <property type="component" value="Chromosome 16"/>
</dbReference>
<name>A0ABN8Y8S8_RANTA</name>